<evidence type="ECO:0008006" key="3">
    <source>
        <dbReference type="Google" id="ProtNLM"/>
    </source>
</evidence>
<evidence type="ECO:0000313" key="1">
    <source>
        <dbReference type="EMBL" id="KAF1392654.1"/>
    </source>
</evidence>
<evidence type="ECO:0000313" key="2">
    <source>
        <dbReference type="Proteomes" id="UP000465112"/>
    </source>
</evidence>
<keyword evidence="2" id="KW-1185">Reference proteome</keyword>
<reference evidence="1 2" key="1">
    <citation type="submission" date="2019-06" db="EMBL/GenBank/DDBJ databases">
        <title>A chromosome-scale genome assembly of the European perch, Perca fluviatilis.</title>
        <authorList>
            <person name="Roques C."/>
            <person name="Zahm M."/>
            <person name="Cabau C."/>
            <person name="Klopp C."/>
            <person name="Bouchez O."/>
            <person name="Donnadieu C."/>
            <person name="Kuhl H."/>
            <person name="Gislard M."/>
            <person name="Guendouz S."/>
            <person name="Journot L."/>
            <person name="Haffray P."/>
            <person name="Bestin A."/>
            <person name="Morvezen R."/>
            <person name="Feron R."/>
            <person name="Wen M."/>
            <person name="Jouanno E."/>
            <person name="Herpin A."/>
            <person name="Schartl M."/>
            <person name="Postlethwait J."/>
            <person name="Schaerlinger B."/>
            <person name="Chardard D."/>
            <person name="Lecocq T."/>
            <person name="Poncet C."/>
            <person name="Jaffrelo L."/>
            <person name="Lampietro C."/>
            <person name="Guiguen Y."/>
        </authorList>
    </citation>
    <scope>NUCLEOTIDE SEQUENCE [LARGE SCALE GENOMIC DNA]</scope>
    <source>
        <tissue evidence="1">Blood</tissue>
    </source>
</reference>
<sequence length="97" mass="10761">MKASVQAACRIPPQTKKRIQAHSALLYRAHKEVSPAGMRSRDFLASRLCFPKPVLLRLVSSEASRLSKSNRLQVITLQEISAAVTLVRQRIHTKAAA</sequence>
<protein>
    <recommendedName>
        <fullName evidence="3">Histone H2A/H2B/H3 domain-containing protein</fullName>
    </recommendedName>
</protein>
<dbReference type="AlphaFoldDB" id="A0A6A5FMX6"/>
<dbReference type="Proteomes" id="UP000465112">
    <property type="component" value="Chromosome 3"/>
</dbReference>
<gene>
    <name evidence="1" type="ORF">PFLUV_G00030310</name>
</gene>
<accession>A0A6A5FMX6</accession>
<organism evidence="1 2">
    <name type="scientific">Perca fluviatilis</name>
    <name type="common">European perch</name>
    <dbReference type="NCBI Taxonomy" id="8168"/>
    <lineage>
        <taxon>Eukaryota</taxon>
        <taxon>Metazoa</taxon>
        <taxon>Chordata</taxon>
        <taxon>Craniata</taxon>
        <taxon>Vertebrata</taxon>
        <taxon>Euteleostomi</taxon>
        <taxon>Actinopterygii</taxon>
        <taxon>Neopterygii</taxon>
        <taxon>Teleostei</taxon>
        <taxon>Neoteleostei</taxon>
        <taxon>Acanthomorphata</taxon>
        <taxon>Eupercaria</taxon>
        <taxon>Perciformes</taxon>
        <taxon>Percoidei</taxon>
        <taxon>Percidae</taxon>
        <taxon>Percinae</taxon>
        <taxon>Perca</taxon>
    </lineage>
</organism>
<comment type="caution">
    <text evidence="1">The sequence shown here is derived from an EMBL/GenBank/DDBJ whole genome shotgun (WGS) entry which is preliminary data.</text>
</comment>
<name>A0A6A5FMX6_PERFL</name>
<dbReference type="EMBL" id="VHII01000003">
    <property type="protein sequence ID" value="KAF1392654.1"/>
    <property type="molecule type" value="Genomic_DNA"/>
</dbReference>
<proteinExistence type="predicted"/>